<feature type="binding site" evidence="9 11">
    <location>
        <position position="116"/>
    </location>
    <ligand>
        <name>substrate</name>
    </ligand>
</feature>
<evidence type="ECO:0000256" key="3">
    <source>
        <dbReference type="ARBA" id="ARBA00004902"/>
    </source>
</evidence>
<dbReference type="InterPro" id="IPR001874">
    <property type="entry name" value="DHquinase_II"/>
</dbReference>
<dbReference type="GO" id="GO:0003855">
    <property type="term" value="F:3-dehydroquinate dehydratase activity"/>
    <property type="evidence" value="ECO:0007669"/>
    <property type="project" value="UniProtKB-UniRule"/>
</dbReference>
<feature type="active site" description="Proton donor" evidence="9 10">
    <location>
        <position position="105"/>
    </location>
</feature>
<dbReference type="PROSITE" id="PS01029">
    <property type="entry name" value="DEHYDROQUINASE_II"/>
    <property type="match status" value="1"/>
</dbReference>
<evidence type="ECO:0000256" key="8">
    <source>
        <dbReference type="ARBA" id="ARBA00023239"/>
    </source>
</evidence>
<feature type="binding site" evidence="9 11">
    <location>
        <position position="79"/>
    </location>
    <ligand>
        <name>substrate</name>
    </ligand>
</feature>
<comment type="pathway">
    <text evidence="3 9">Metabolic intermediate biosynthesis; chorismate biosynthesis; chorismate from D-erythrose 4-phosphate and phosphoenolpyruvate: step 3/7.</text>
</comment>
<evidence type="ECO:0000256" key="6">
    <source>
        <dbReference type="ARBA" id="ARBA00012060"/>
    </source>
</evidence>
<evidence type="ECO:0000256" key="4">
    <source>
        <dbReference type="ARBA" id="ARBA00011037"/>
    </source>
</evidence>
<dbReference type="NCBIfam" id="NF003804">
    <property type="entry name" value="PRK05395.1-1"/>
    <property type="match status" value="1"/>
</dbReference>
<evidence type="ECO:0000256" key="10">
    <source>
        <dbReference type="PIRSR" id="PIRSR001399-1"/>
    </source>
</evidence>
<dbReference type="PANTHER" id="PTHR21272:SF3">
    <property type="entry name" value="CATABOLIC 3-DEHYDROQUINASE"/>
    <property type="match status" value="1"/>
</dbReference>
<evidence type="ECO:0000256" key="5">
    <source>
        <dbReference type="ARBA" id="ARBA00011193"/>
    </source>
</evidence>
<evidence type="ECO:0000256" key="7">
    <source>
        <dbReference type="ARBA" id="ARBA00023141"/>
    </source>
</evidence>
<dbReference type="EMBL" id="CP116805">
    <property type="protein sequence ID" value="WCL52765.1"/>
    <property type="molecule type" value="Genomic_DNA"/>
</dbReference>
<evidence type="ECO:0000256" key="2">
    <source>
        <dbReference type="ARBA" id="ARBA00003924"/>
    </source>
</evidence>
<dbReference type="GO" id="GO:0008652">
    <property type="term" value="P:amino acid biosynthetic process"/>
    <property type="evidence" value="ECO:0007669"/>
    <property type="project" value="UniProtKB-KW"/>
</dbReference>
<evidence type="ECO:0000256" key="12">
    <source>
        <dbReference type="PIRSR" id="PIRSR001399-3"/>
    </source>
</evidence>
<accession>A0AAE9XPW9</accession>
<feature type="site" description="Transition state stabilizer" evidence="9 12">
    <location>
        <position position="23"/>
    </location>
</feature>
<feature type="binding site" evidence="9 11">
    <location>
        <position position="85"/>
    </location>
    <ligand>
        <name>substrate</name>
    </ligand>
</feature>
<dbReference type="NCBIfam" id="TIGR01088">
    <property type="entry name" value="aroQ"/>
    <property type="match status" value="1"/>
</dbReference>
<sequence>MPQTRDAKILILNGPNLNLLGTREVATYGTTTLADIEALCHEAAGRHGLAADFRQTNSEGTLVDWIQSAKGDADVIILNAAAYTHTSIAVRDALSAVALPVIEVHLSNIFAREEFRHHSHVSPVAAGVICGFGADGYRLAIDAASALLDRAKT</sequence>
<comment type="catalytic activity">
    <reaction evidence="1 9">
        <text>3-dehydroquinate = 3-dehydroshikimate + H2O</text>
        <dbReference type="Rhea" id="RHEA:21096"/>
        <dbReference type="ChEBI" id="CHEBI:15377"/>
        <dbReference type="ChEBI" id="CHEBI:16630"/>
        <dbReference type="ChEBI" id="CHEBI:32364"/>
        <dbReference type="EC" id="4.2.1.10"/>
    </reaction>
</comment>
<reference evidence="13" key="1">
    <citation type="submission" date="2023-01" db="EMBL/GenBank/DDBJ databases">
        <title>The genome sequence of Kordiimonadaceae bacterium 6D33.</title>
        <authorList>
            <person name="Liu Y."/>
        </authorList>
    </citation>
    <scope>NUCLEOTIDE SEQUENCE</scope>
    <source>
        <strain evidence="13">6D33</strain>
    </source>
</reference>
<dbReference type="PANTHER" id="PTHR21272">
    <property type="entry name" value="CATABOLIC 3-DEHYDROQUINASE"/>
    <property type="match status" value="1"/>
</dbReference>
<dbReference type="Proteomes" id="UP001217500">
    <property type="component" value="Chromosome"/>
</dbReference>
<keyword evidence="8 9" id="KW-0456">Lyase</keyword>
<protein>
    <recommendedName>
        <fullName evidence="6 9">3-dehydroquinate dehydratase</fullName>
        <shortName evidence="9">3-dehydroquinase</shortName>
        <ecNumber evidence="6 9">4.2.1.10</ecNumber>
    </recommendedName>
    <alternativeName>
        <fullName evidence="9">Type II DHQase</fullName>
    </alternativeName>
</protein>
<dbReference type="Pfam" id="PF01220">
    <property type="entry name" value="DHquinase_II"/>
    <property type="match status" value="1"/>
</dbReference>
<dbReference type="SUPFAM" id="SSF52304">
    <property type="entry name" value="Type II 3-dehydroquinate dehydratase"/>
    <property type="match status" value="1"/>
</dbReference>
<feature type="binding site" evidence="9 11">
    <location>
        <begin position="106"/>
        <end position="107"/>
    </location>
    <ligand>
        <name>substrate</name>
    </ligand>
</feature>
<dbReference type="KEGG" id="gso:PH603_09460"/>
<comment type="similarity">
    <text evidence="4 9">Belongs to the type-II 3-dehydroquinase family.</text>
</comment>
<evidence type="ECO:0000313" key="13">
    <source>
        <dbReference type="EMBL" id="WCL52765.1"/>
    </source>
</evidence>
<evidence type="ECO:0000256" key="11">
    <source>
        <dbReference type="PIRSR" id="PIRSR001399-2"/>
    </source>
</evidence>
<feature type="active site" description="Proton acceptor" evidence="9 10">
    <location>
        <position position="28"/>
    </location>
</feature>
<feature type="binding site" evidence="9 11">
    <location>
        <position position="92"/>
    </location>
    <ligand>
        <name>substrate</name>
    </ligand>
</feature>
<evidence type="ECO:0000256" key="1">
    <source>
        <dbReference type="ARBA" id="ARBA00001864"/>
    </source>
</evidence>
<dbReference type="GO" id="GO:0009073">
    <property type="term" value="P:aromatic amino acid family biosynthetic process"/>
    <property type="evidence" value="ECO:0007669"/>
    <property type="project" value="UniProtKB-KW"/>
</dbReference>
<dbReference type="AlphaFoldDB" id="A0AAE9XPW9"/>
<dbReference type="NCBIfam" id="NF003805">
    <property type="entry name" value="PRK05395.1-2"/>
    <property type="match status" value="1"/>
</dbReference>
<dbReference type="EC" id="4.2.1.10" evidence="6 9"/>
<dbReference type="InterPro" id="IPR036441">
    <property type="entry name" value="DHquinase_II_sf"/>
</dbReference>
<proteinExistence type="inferred from homology"/>
<keyword evidence="14" id="KW-1185">Reference proteome</keyword>
<dbReference type="GO" id="GO:0019631">
    <property type="term" value="P:quinate catabolic process"/>
    <property type="evidence" value="ECO:0007669"/>
    <property type="project" value="TreeGrafter"/>
</dbReference>
<comment type="subunit">
    <text evidence="5 9">Homododecamer.</text>
</comment>
<keyword evidence="9" id="KW-0028">Amino-acid biosynthesis</keyword>
<evidence type="ECO:0000313" key="14">
    <source>
        <dbReference type="Proteomes" id="UP001217500"/>
    </source>
</evidence>
<evidence type="ECO:0000256" key="9">
    <source>
        <dbReference type="HAMAP-Rule" id="MF_00169"/>
    </source>
</evidence>
<comment type="function">
    <text evidence="2 9">Catalyzes a trans-dehydration via an enolate intermediate.</text>
</comment>
<keyword evidence="7 9" id="KW-0057">Aromatic amino acid biosynthesis</keyword>
<dbReference type="Gene3D" id="3.40.50.9100">
    <property type="entry name" value="Dehydroquinase, class II"/>
    <property type="match status" value="1"/>
</dbReference>
<dbReference type="NCBIfam" id="NF003806">
    <property type="entry name" value="PRK05395.1-3"/>
    <property type="match status" value="1"/>
</dbReference>
<dbReference type="PIRSF" id="PIRSF001399">
    <property type="entry name" value="DHquinase_II"/>
    <property type="match status" value="1"/>
</dbReference>
<dbReference type="CDD" id="cd00466">
    <property type="entry name" value="DHQase_II"/>
    <property type="match status" value="1"/>
</dbReference>
<dbReference type="GO" id="GO:0009423">
    <property type="term" value="P:chorismate biosynthetic process"/>
    <property type="evidence" value="ECO:0007669"/>
    <property type="project" value="UniProtKB-UniRule"/>
</dbReference>
<dbReference type="NCBIfam" id="NF003807">
    <property type="entry name" value="PRK05395.1-4"/>
    <property type="match status" value="1"/>
</dbReference>
<dbReference type="InterPro" id="IPR018509">
    <property type="entry name" value="DHquinase_II_CS"/>
</dbReference>
<name>A0AAE9XPW9_9PROT</name>
<dbReference type="HAMAP" id="MF_00169">
    <property type="entry name" value="AroQ"/>
    <property type="match status" value="1"/>
</dbReference>
<organism evidence="13 14">
    <name type="scientific">Gimibacter soli</name>
    <dbReference type="NCBI Taxonomy" id="3024400"/>
    <lineage>
        <taxon>Bacteria</taxon>
        <taxon>Pseudomonadati</taxon>
        <taxon>Pseudomonadota</taxon>
        <taxon>Alphaproteobacteria</taxon>
        <taxon>Kordiimonadales</taxon>
        <taxon>Temperatibacteraceae</taxon>
        <taxon>Gimibacter</taxon>
    </lineage>
</organism>
<dbReference type="RefSeq" id="WP_289502165.1">
    <property type="nucleotide sequence ID" value="NZ_CP116805.1"/>
</dbReference>
<gene>
    <name evidence="9 13" type="primary">aroQ</name>
    <name evidence="13" type="ORF">PH603_09460</name>
</gene>